<evidence type="ECO:0000256" key="10">
    <source>
        <dbReference type="SAM" id="Phobius"/>
    </source>
</evidence>
<keyword evidence="12" id="KW-1185">Reference proteome</keyword>
<comment type="caution">
    <text evidence="11">The sequence shown here is derived from an EMBL/GenBank/DDBJ whole genome shotgun (WGS) entry which is preliminary data.</text>
</comment>
<comment type="similarity">
    <text evidence="2 9">Belongs to the actin family.</text>
</comment>
<evidence type="ECO:0000256" key="3">
    <source>
        <dbReference type="ARBA" id="ARBA00022490"/>
    </source>
</evidence>
<evidence type="ECO:0000313" key="11">
    <source>
        <dbReference type="EMBL" id="KAK2726857.1"/>
    </source>
</evidence>
<dbReference type="InterPro" id="IPR043129">
    <property type="entry name" value="ATPase_NBD"/>
</dbReference>
<keyword evidence="7" id="KW-0206">Cytoskeleton</keyword>
<organism evidence="11 12">
    <name type="scientific">Artemia franciscana</name>
    <name type="common">Brine shrimp</name>
    <name type="synonym">Artemia sanfranciscana</name>
    <dbReference type="NCBI Taxonomy" id="6661"/>
    <lineage>
        <taxon>Eukaryota</taxon>
        <taxon>Metazoa</taxon>
        <taxon>Ecdysozoa</taxon>
        <taxon>Arthropoda</taxon>
        <taxon>Crustacea</taxon>
        <taxon>Branchiopoda</taxon>
        <taxon>Anostraca</taxon>
        <taxon>Artemiidae</taxon>
        <taxon>Artemia</taxon>
    </lineage>
</organism>
<proteinExistence type="inferred from homology"/>
<dbReference type="PANTHER" id="PTHR11937">
    <property type="entry name" value="ACTIN"/>
    <property type="match status" value="1"/>
</dbReference>
<dbReference type="FunFam" id="3.90.640.10:FF:000047">
    <property type="entry name" value="Actin, alpha skeletal muscle"/>
    <property type="match status" value="1"/>
</dbReference>
<evidence type="ECO:0000256" key="7">
    <source>
        <dbReference type="ARBA" id="ARBA00023212"/>
    </source>
</evidence>
<evidence type="ECO:0000256" key="5">
    <source>
        <dbReference type="ARBA" id="ARBA00022801"/>
    </source>
</evidence>
<protein>
    <recommendedName>
        <fullName evidence="13">Actin</fullName>
    </recommendedName>
</protein>
<dbReference type="Proteomes" id="UP001187531">
    <property type="component" value="Unassembled WGS sequence"/>
</dbReference>
<evidence type="ECO:0000256" key="1">
    <source>
        <dbReference type="ARBA" id="ARBA00004245"/>
    </source>
</evidence>
<dbReference type="SUPFAM" id="SSF53067">
    <property type="entry name" value="Actin-like ATPase domain"/>
    <property type="match status" value="2"/>
</dbReference>
<keyword evidence="4" id="KW-0547">Nucleotide-binding</keyword>
<evidence type="ECO:0000256" key="2">
    <source>
        <dbReference type="ARBA" id="ARBA00006752"/>
    </source>
</evidence>
<keyword evidence="6" id="KW-0067">ATP-binding</keyword>
<dbReference type="GO" id="GO:0016787">
    <property type="term" value="F:hydrolase activity"/>
    <property type="evidence" value="ECO:0007669"/>
    <property type="project" value="UniProtKB-KW"/>
</dbReference>
<gene>
    <name evidence="11" type="ORF">QYM36_007638</name>
</gene>
<keyword evidence="10" id="KW-0472">Membrane</keyword>
<evidence type="ECO:0000256" key="4">
    <source>
        <dbReference type="ARBA" id="ARBA00022741"/>
    </source>
</evidence>
<evidence type="ECO:0000256" key="8">
    <source>
        <dbReference type="ARBA" id="ARBA00049360"/>
    </source>
</evidence>
<comment type="catalytic activity">
    <reaction evidence="8">
        <text>ATP + H2O = ADP + phosphate + H(+)</text>
        <dbReference type="Rhea" id="RHEA:13065"/>
        <dbReference type="ChEBI" id="CHEBI:15377"/>
        <dbReference type="ChEBI" id="CHEBI:15378"/>
        <dbReference type="ChEBI" id="CHEBI:30616"/>
        <dbReference type="ChEBI" id="CHEBI:43474"/>
        <dbReference type="ChEBI" id="CHEBI:456216"/>
    </reaction>
</comment>
<comment type="subcellular location">
    <subcellularLocation>
        <location evidence="1">Cytoplasm</location>
        <location evidence="1">Cytoskeleton</location>
    </subcellularLocation>
</comment>
<keyword evidence="3" id="KW-0963">Cytoplasm</keyword>
<sequence length="546" mass="61291">MTTKIIIDNGSGFIKAGFNYEEEPQTVFSAVVGRCGYRKLGRHGVDIDSEYENQCNTFVGDDAQRKREILALNYPIEHGIIQDFDDMAKIWHYTFYQELGVDPEEYPVLLTEAPLNPKDKTDKMYQIMFEEMNVPAVRVEVDSILSLRAFNKNTGVVLDCGDGVSSIVPIFNNKVLTDTISRLSIGGRDLTDYLSHLISQRGYLFTMATEREIVRDIKENLCCVALDFEQEMASYPEPSFWQRLLFSKAKAMKKSYQLPDGQVITIGNEAFICPEALFQPNFLHRTSSGIHNLLYNSIMECPVEKQNALLDNIILSGGTTMCTGFAERIHKEITALEESNRKIQIIADPKRKSLAWWGGAILATEQRKGDEFLDADLNKEQYVLAGLYISRAFNSLIHDSILYAAHSPGVSAAITNPEDDMYEKLLVQIQMSDSPDALILLPVYNGTRQGSTVSPDPSINAVIELQSQALPAFQAASVDVSLICYADGFTVCGIKYSLFAESHYILKYFLIVLPFGGVAANTFMKKYLMKLVRKVKKDTDDKIQLI</sequence>
<reference evidence="11" key="1">
    <citation type="submission" date="2023-07" db="EMBL/GenBank/DDBJ databases">
        <title>Chromosome-level genome assembly of Artemia franciscana.</title>
        <authorList>
            <person name="Jo E."/>
        </authorList>
    </citation>
    <scope>NUCLEOTIDE SEQUENCE</scope>
    <source>
        <tissue evidence="11">Whole body</tissue>
    </source>
</reference>
<evidence type="ECO:0000256" key="9">
    <source>
        <dbReference type="RuleBase" id="RU000487"/>
    </source>
</evidence>
<dbReference type="InterPro" id="IPR004000">
    <property type="entry name" value="Actin"/>
</dbReference>
<feature type="transmembrane region" description="Helical" evidence="10">
    <location>
        <begin position="505"/>
        <end position="524"/>
    </location>
</feature>
<dbReference type="GO" id="GO:0005524">
    <property type="term" value="F:ATP binding"/>
    <property type="evidence" value="ECO:0007669"/>
    <property type="project" value="UniProtKB-KW"/>
</dbReference>
<evidence type="ECO:0000313" key="12">
    <source>
        <dbReference type="Proteomes" id="UP001187531"/>
    </source>
</evidence>
<keyword evidence="10" id="KW-1133">Transmembrane helix</keyword>
<keyword evidence="10" id="KW-0812">Transmembrane</keyword>
<evidence type="ECO:0000256" key="6">
    <source>
        <dbReference type="ARBA" id="ARBA00022840"/>
    </source>
</evidence>
<dbReference type="GO" id="GO:0005856">
    <property type="term" value="C:cytoskeleton"/>
    <property type="evidence" value="ECO:0007669"/>
    <property type="project" value="UniProtKB-SubCell"/>
</dbReference>
<accession>A0AA88IU90</accession>
<dbReference type="PRINTS" id="PR00190">
    <property type="entry name" value="ACTIN"/>
</dbReference>
<dbReference type="Gene3D" id="3.30.420.40">
    <property type="match status" value="2"/>
</dbReference>
<dbReference type="SMART" id="SM00268">
    <property type="entry name" value="ACTIN"/>
    <property type="match status" value="1"/>
</dbReference>
<feature type="non-terminal residue" evidence="11">
    <location>
        <position position="1"/>
    </location>
</feature>
<dbReference type="AlphaFoldDB" id="A0AA88IU90"/>
<name>A0AA88IU90_ARTSF</name>
<evidence type="ECO:0008006" key="13">
    <source>
        <dbReference type="Google" id="ProtNLM"/>
    </source>
</evidence>
<dbReference type="EMBL" id="JAVRJZ010000001">
    <property type="protein sequence ID" value="KAK2726857.1"/>
    <property type="molecule type" value="Genomic_DNA"/>
</dbReference>
<keyword evidence="5" id="KW-0378">Hydrolase</keyword>
<dbReference type="Pfam" id="PF00022">
    <property type="entry name" value="Actin"/>
    <property type="match status" value="1"/>
</dbReference>
<dbReference type="FunFam" id="3.30.420.40:FF:000148">
    <property type="entry name" value="Actin, alpha skeletal muscle"/>
    <property type="match status" value="1"/>
</dbReference>
<dbReference type="Gene3D" id="3.90.640.10">
    <property type="entry name" value="Actin, Chain A, domain 4"/>
    <property type="match status" value="1"/>
</dbReference>